<dbReference type="Proteomes" id="UP000472269">
    <property type="component" value="Unplaced"/>
</dbReference>
<dbReference type="Pfam" id="PF00612">
    <property type="entry name" value="IQ"/>
    <property type="match status" value="1"/>
</dbReference>
<evidence type="ECO:0000313" key="2">
    <source>
        <dbReference type="Proteomes" id="UP000472269"/>
    </source>
</evidence>
<dbReference type="AlphaFoldDB" id="A0A663LWT7"/>
<sequence>MLTSIITFYIFRAVDEDRKIEYKAAVKIQSWFRGCRVRAYLRYIVLFKKSWHDWEKNTDVPQIRCLQILFLSVL</sequence>
<accession>A0A663LWT7</accession>
<dbReference type="InterPro" id="IPR000048">
    <property type="entry name" value="IQ_motif_EF-hand-BS"/>
</dbReference>
<keyword evidence="2" id="KW-1185">Reference proteome</keyword>
<reference evidence="1" key="2">
    <citation type="submission" date="2025-09" db="UniProtKB">
        <authorList>
            <consortium name="Ensembl"/>
        </authorList>
    </citation>
    <scope>IDENTIFICATION</scope>
</reference>
<evidence type="ECO:0000313" key="1">
    <source>
        <dbReference type="Ensembl" id="ENSACUP00000003958.1"/>
    </source>
</evidence>
<dbReference type="Ensembl" id="ENSACUT00000004210.1">
    <property type="protein sequence ID" value="ENSACUP00000003958.1"/>
    <property type="gene ID" value="ENSACUG00000002712.1"/>
</dbReference>
<dbReference type="Gene3D" id="1.20.5.190">
    <property type="match status" value="1"/>
</dbReference>
<reference evidence="1" key="1">
    <citation type="submission" date="2025-08" db="UniProtKB">
        <authorList>
            <consortium name="Ensembl"/>
        </authorList>
    </citation>
    <scope>IDENTIFICATION</scope>
</reference>
<protein>
    <submittedName>
        <fullName evidence="1">Uncharacterized protein</fullName>
    </submittedName>
</protein>
<name>A0A663LWT7_ATHCN</name>
<proteinExistence type="predicted"/>
<dbReference type="PROSITE" id="PS50096">
    <property type="entry name" value="IQ"/>
    <property type="match status" value="1"/>
</dbReference>
<organism evidence="1 2">
    <name type="scientific">Athene cunicularia</name>
    <name type="common">Burrowing owl</name>
    <name type="synonym">Speotyto cunicularia</name>
    <dbReference type="NCBI Taxonomy" id="194338"/>
    <lineage>
        <taxon>Eukaryota</taxon>
        <taxon>Metazoa</taxon>
        <taxon>Chordata</taxon>
        <taxon>Craniata</taxon>
        <taxon>Vertebrata</taxon>
        <taxon>Euteleostomi</taxon>
        <taxon>Archelosauria</taxon>
        <taxon>Archosauria</taxon>
        <taxon>Dinosauria</taxon>
        <taxon>Saurischia</taxon>
        <taxon>Theropoda</taxon>
        <taxon>Coelurosauria</taxon>
        <taxon>Aves</taxon>
        <taxon>Neognathae</taxon>
        <taxon>Neoaves</taxon>
        <taxon>Telluraves</taxon>
        <taxon>Strigiformes</taxon>
        <taxon>Strigidae</taxon>
        <taxon>Athene</taxon>
    </lineage>
</organism>